<dbReference type="AlphaFoldDB" id="A0AA35QEW2"/>
<evidence type="ECO:0000313" key="2">
    <source>
        <dbReference type="Proteomes" id="UP001160390"/>
    </source>
</evidence>
<sequence length="86" mass="9254">MSRALQQLLNPVDGENDPTVDGSFGLNGFINNVAIDHADHLGSGNNYGGEFLNDVPIFQGDLLSDTSSSTMAESGPVRYYHVGRRN</sequence>
<comment type="caution">
    <text evidence="1">The sequence shown here is derived from an EMBL/GenBank/DDBJ whole genome shotgun (WGS) entry which is preliminary data.</text>
</comment>
<gene>
    <name evidence="1" type="ORF">CCHLO57077_00006829</name>
</gene>
<reference evidence="1" key="1">
    <citation type="submission" date="2023-01" db="EMBL/GenBank/DDBJ databases">
        <authorList>
            <person name="Piombo E."/>
        </authorList>
    </citation>
    <scope>NUCLEOTIDE SEQUENCE</scope>
</reference>
<dbReference type="EMBL" id="CABFNP030001353">
    <property type="protein sequence ID" value="CAI6100803.1"/>
    <property type="molecule type" value="Genomic_DNA"/>
</dbReference>
<dbReference type="Proteomes" id="UP001160390">
    <property type="component" value="Unassembled WGS sequence"/>
</dbReference>
<accession>A0AA35QEW2</accession>
<proteinExistence type="predicted"/>
<name>A0AA35QEW2_9HYPO</name>
<organism evidence="1 2">
    <name type="scientific">Clonostachys chloroleuca</name>
    <dbReference type="NCBI Taxonomy" id="1926264"/>
    <lineage>
        <taxon>Eukaryota</taxon>
        <taxon>Fungi</taxon>
        <taxon>Dikarya</taxon>
        <taxon>Ascomycota</taxon>
        <taxon>Pezizomycotina</taxon>
        <taxon>Sordariomycetes</taxon>
        <taxon>Hypocreomycetidae</taxon>
        <taxon>Hypocreales</taxon>
        <taxon>Bionectriaceae</taxon>
        <taxon>Clonostachys</taxon>
    </lineage>
</organism>
<protein>
    <submittedName>
        <fullName evidence="1">Uncharacterized protein</fullName>
    </submittedName>
</protein>
<keyword evidence="2" id="KW-1185">Reference proteome</keyword>
<evidence type="ECO:0000313" key="1">
    <source>
        <dbReference type="EMBL" id="CAI6100803.1"/>
    </source>
</evidence>